<comment type="caution">
    <text evidence="2">The sequence shown here is derived from an EMBL/GenBank/DDBJ whole genome shotgun (WGS) entry which is preliminary data.</text>
</comment>
<name>A0AAD4NT98_9PLEO</name>
<feature type="compositionally biased region" description="Basic and acidic residues" evidence="1">
    <location>
        <begin position="1"/>
        <end position="15"/>
    </location>
</feature>
<feature type="compositionally biased region" description="Acidic residues" evidence="1">
    <location>
        <begin position="16"/>
        <end position="42"/>
    </location>
</feature>
<keyword evidence="3" id="KW-1185">Reference proteome</keyword>
<evidence type="ECO:0000313" key="2">
    <source>
        <dbReference type="EMBL" id="KAG9193762.1"/>
    </source>
</evidence>
<evidence type="ECO:0000313" key="3">
    <source>
        <dbReference type="Proteomes" id="UP001199106"/>
    </source>
</evidence>
<accession>A0AAD4NT98</accession>
<proteinExistence type="predicted"/>
<organism evidence="2 3">
    <name type="scientific">Alternaria panax</name>
    <dbReference type="NCBI Taxonomy" id="48097"/>
    <lineage>
        <taxon>Eukaryota</taxon>
        <taxon>Fungi</taxon>
        <taxon>Dikarya</taxon>
        <taxon>Ascomycota</taxon>
        <taxon>Pezizomycotina</taxon>
        <taxon>Dothideomycetes</taxon>
        <taxon>Pleosporomycetidae</taxon>
        <taxon>Pleosporales</taxon>
        <taxon>Pleosporineae</taxon>
        <taxon>Pleosporaceae</taxon>
        <taxon>Alternaria</taxon>
        <taxon>Alternaria sect. Panax</taxon>
    </lineage>
</organism>
<dbReference type="EMBL" id="JAANER010000002">
    <property type="protein sequence ID" value="KAG9193762.1"/>
    <property type="molecule type" value="Genomic_DNA"/>
</dbReference>
<gene>
    <name evidence="2" type="ORF">G6011_03797</name>
</gene>
<sequence>MGRDTVETDRYKLEEVMMEGDESDEDDDIEVTNEDNEMEEHEMETWDKRGEASDEDLRGNDSGKHIGAGDSSGDDNLVEYLLEGVEEPLSAMLIGHQLWRDLVARRLIKIVRSRVPA</sequence>
<feature type="compositionally biased region" description="Basic and acidic residues" evidence="1">
    <location>
        <begin position="43"/>
        <end position="64"/>
    </location>
</feature>
<evidence type="ECO:0000256" key="1">
    <source>
        <dbReference type="SAM" id="MobiDB-lite"/>
    </source>
</evidence>
<feature type="region of interest" description="Disordered" evidence="1">
    <location>
        <begin position="1"/>
        <end position="73"/>
    </location>
</feature>
<reference evidence="2" key="1">
    <citation type="submission" date="2021-07" db="EMBL/GenBank/DDBJ databases">
        <title>Genome Resource of American Ginseng Black Spot Pathogen Alternaria panax.</title>
        <authorList>
            <person name="Qiu C."/>
            <person name="Wang W."/>
            <person name="Liu Z."/>
        </authorList>
    </citation>
    <scope>NUCLEOTIDE SEQUENCE</scope>
    <source>
        <strain evidence="2">BNCC115425</strain>
    </source>
</reference>
<dbReference type="AlphaFoldDB" id="A0AAD4NT98"/>
<protein>
    <submittedName>
        <fullName evidence="2">Uncharacterized protein</fullName>
    </submittedName>
</protein>
<dbReference type="Proteomes" id="UP001199106">
    <property type="component" value="Unassembled WGS sequence"/>
</dbReference>